<dbReference type="PANTHER" id="PTHR43281">
    <property type="entry name" value="FARNESYL DIPHOSPHATE SYNTHASE"/>
    <property type="match status" value="1"/>
</dbReference>
<name>A0A917CP96_9GAMM</name>
<evidence type="ECO:0000256" key="1">
    <source>
        <dbReference type="ARBA" id="ARBA00001946"/>
    </source>
</evidence>
<evidence type="ECO:0000256" key="6">
    <source>
        <dbReference type="ARBA" id="ARBA00023229"/>
    </source>
</evidence>
<evidence type="ECO:0000256" key="4">
    <source>
        <dbReference type="ARBA" id="ARBA00022723"/>
    </source>
</evidence>
<evidence type="ECO:0000256" key="5">
    <source>
        <dbReference type="ARBA" id="ARBA00022842"/>
    </source>
</evidence>
<dbReference type="GO" id="GO:0046872">
    <property type="term" value="F:metal ion binding"/>
    <property type="evidence" value="ECO:0007669"/>
    <property type="project" value="UniProtKB-KW"/>
</dbReference>
<evidence type="ECO:0000256" key="2">
    <source>
        <dbReference type="ARBA" id="ARBA00006706"/>
    </source>
</evidence>
<dbReference type="Proteomes" id="UP000605253">
    <property type="component" value="Unassembled WGS sequence"/>
</dbReference>
<reference evidence="8" key="2">
    <citation type="submission" date="2020-09" db="EMBL/GenBank/DDBJ databases">
        <authorList>
            <person name="Sun Q."/>
            <person name="Zhou Y."/>
        </authorList>
    </citation>
    <scope>NUCLEOTIDE SEQUENCE</scope>
    <source>
        <strain evidence="8">CGMCC 1.12181</strain>
    </source>
</reference>
<accession>A0A917CP96</accession>
<dbReference type="InterPro" id="IPR008949">
    <property type="entry name" value="Isoprenoid_synthase_dom_sf"/>
</dbReference>
<dbReference type="Gene3D" id="1.10.600.10">
    <property type="entry name" value="Farnesyl Diphosphate Synthase"/>
    <property type="match status" value="1"/>
</dbReference>
<gene>
    <name evidence="8" type="ORF">GCM10011365_14940</name>
</gene>
<evidence type="ECO:0000256" key="3">
    <source>
        <dbReference type="ARBA" id="ARBA00022679"/>
    </source>
</evidence>
<organism evidence="8 9">
    <name type="scientific">Marinicella pacifica</name>
    <dbReference type="NCBI Taxonomy" id="1171543"/>
    <lineage>
        <taxon>Bacteria</taxon>
        <taxon>Pseudomonadati</taxon>
        <taxon>Pseudomonadota</taxon>
        <taxon>Gammaproteobacteria</taxon>
        <taxon>Lysobacterales</taxon>
        <taxon>Marinicellaceae</taxon>
        <taxon>Marinicella</taxon>
    </lineage>
</organism>
<dbReference type="SFLD" id="SFLDS00005">
    <property type="entry name" value="Isoprenoid_Synthase_Type_I"/>
    <property type="match status" value="1"/>
</dbReference>
<evidence type="ECO:0000313" key="9">
    <source>
        <dbReference type="Proteomes" id="UP000605253"/>
    </source>
</evidence>
<protein>
    <submittedName>
        <fullName evidence="8">(2E,6E)-farnesyl diphosphate synthase</fullName>
    </submittedName>
</protein>
<dbReference type="RefSeq" id="WP_229728291.1">
    <property type="nucleotide sequence ID" value="NZ_BAABJF010000002.1"/>
</dbReference>
<comment type="caution">
    <text evidence="8">The sequence shown here is derived from an EMBL/GenBank/DDBJ whole genome shotgun (WGS) entry which is preliminary data.</text>
</comment>
<dbReference type="FunFam" id="1.10.600.10:FF:000001">
    <property type="entry name" value="Geranylgeranyl diphosphate synthase"/>
    <property type="match status" value="1"/>
</dbReference>
<dbReference type="SFLD" id="SFLDG01017">
    <property type="entry name" value="Polyprenyl_Transferase_Like"/>
    <property type="match status" value="1"/>
</dbReference>
<dbReference type="AlphaFoldDB" id="A0A917CP96"/>
<dbReference type="PANTHER" id="PTHR43281:SF1">
    <property type="entry name" value="FARNESYL DIPHOSPHATE SYNTHASE"/>
    <property type="match status" value="1"/>
</dbReference>
<dbReference type="InterPro" id="IPR053378">
    <property type="entry name" value="Prenyl_diphosphate_synthase"/>
</dbReference>
<dbReference type="EMBL" id="BMEO01000005">
    <property type="protein sequence ID" value="GGF94647.1"/>
    <property type="molecule type" value="Genomic_DNA"/>
</dbReference>
<dbReference type="NCBIfam" id="NF045485">
    <property type="entry name" value="FPPsyn"/>
    <property type="match status" value="1"/>
</dbReference>
<dbReference type="SUPFAM" id="SSF48576">
    <property type="entry name" value="Terpenoid synthases"/>
    <property type="match status" value="1"/>
</dbReference>
<dbReference type="InterPro" id="IPR000092">
    <property type="entry name" value="Polyprenyl_synt"/>
</dbReference>
<dbReference type="GO" id="GO:0016114">
    <property type="term" value="P:terpenoid biosynthetic process"/>
    <property type="evidence" value="ECO:0007669"/>
    <property type="project" value="UniProtKB-ARBA"/>
</dbReference>
<comment type="cofactor">
    <cofactor evidence="1">
        <name>Mg(2+)</name>
        <dbReference type="ChEBI" id="CHEBI:18420"/>
    </cofactor>
</comment>
<proteinExistence type="inferred from homology"/>
<dbReference type="PROSITE" id="PS00444">
    <property type="entry name" value="POLYPRENYL_SYNTHASE_2"/>
    <property type="match status" value="1"/>
</dbReference>
<dbReference type="CDD" id="cd00685">
    <property type="entry name" value="Trans_IPPS_HT"/>
    <property type="match status" value="1"/>
</dbReference>
<keyword evidence="5" id="KW-0460">Magnesium</keyword>
<dbReference type="PROSITE" id="PS00723">
    <property type="entry name" value="POLYPRENYL_SYNTHASE_1"/>
    <property type="match status" value="1"/>
</dbReference>
<evidence type="ECO:0000313" key="8">
    <source>
        <dbReference type="EMBL" id="GGF94647.1"/>
    </source>
</evidence>
<keyword evidence="4" id="KW-0479">Metal-binding</keyword>
<evidence type="ECO:0000256" key="7">
    <source>
        <dbReference type="RuleBase" id="RU004466"/>
    </source>
</evidence>
<keyword evidence="3 7" id="KW-0808">Transferase</keyword>
<dbReference type="InterPro" id="IPR033749">
    <property type="entry name" value="Polyprenyl_synt_CS"/>
</dbReference>
<keyword evidence="6" id="KW-0414">Isoprene biosynthesis</keyword>
<dbReference type="GO" id="GO:0005737">
    <property type="term" value="C:cytoplasm"/>
    <property type="evidence" value="ECO:0007669"/>
    <property type="project" value="UniProtKB-ARBA"/>
</dbReference>
<reference evidence="8" key="1">
    <citation type="journal article" date="2014" name="Int. J. Syst. Evol. Microbiol.">
        <title>Complete genome sequence of Corynebacterium casei LMG S-19264T (=DSM 44701T), isolated from a smear-ripened cheese.</title>
        <authorList>
            <consortium name="US DOE Joint Genome Institute (JGI-PGF)"/>
            <person name="Walter F."/>
            <person name="Albersmeier A."/>
            <person name="Kalinowski J."/>
            <person name="Ruckert C."/>
        </authorList>
    </citation>
    <scope>NUCLEOTIDE SEQUENCE</scope>
    <source>
        <strain evidence="8">CGMCC 1.12181</strain>
    </source>
</reference>
<keyword evidence="9" id="KW-1185">Reference proteome</keyword>
<sequence>MNPFKPWQTRIDAFLKDFLDQQQQSAICSRLEAAIRYTLLAGGKRIRPLLAYATADSLNIDRAQVDNLAGAIEMIHAYSLIHDDLPAMDNDDLRRGQATCHIRFDEATAILAGDALQALAFQLLSQTPAEARKVVKLISNLATACGVHGMAGGQSLDLRSENKNIKLEQLQAIHSAKTGALLVACVTMVTSLCDHLNHHQISAYHQFAEHFGMAFQIVDDILDVTGNTEQLGKTAGADENRHKSTYPSLLGLEHAQEKAQYHIQSAKNFLQQTNQKNPTLIQLTEYILIRSH</sequence>
<comment type="similarity">
    <text evidence="2 7">Belongs to the FPP/GGPP synthase family.</text>
</comment>
<dbReference type="GO" id="GO:0004659">
    <property type="term" value="F:prenyltransferase activity"/>
    <property type="evidence" value="ECO:0007669"/>
    <property type="project" value="InterPro"/>
</dbReference>
<dbReference type="GO" id="GO:0008654">
    <property type="term" value="P:phospholipid biosynthetic process"/>
    <property type="evidence" value="ECO:0007669"/>
    <property type="project" value="UniProtKB-ARBA"/>
</dbReference>
<dbReference type="Pfam" id="PF00348">
    <property type="entry name" value="polyprenyl_synt"/>
    <property type="match status" value="1"/>
</dbReference>